<protein>
    <recommendedName>
        <fullName evidence="1">DUF7916 domain-containing protein</fullName>
    </recommendedName>
</protein>
<evidence type="ECO:0000313" key="3">
    <source>
        <dbReference type="Proteomes" id="UP000198556"/>
    </source>
</evidence>
<reference evidence="2 3" key="1">
    <citation type="submission" date="2016-10" db="EMBL/GenBank/DDBJ databases">
        <authorList>
            <person name="de Groot N.N."/>
        </authorList>
    </citation>
    <scope>NUCLEOTIDE SEQUENCE [LARGE SCALE GENOMIC DNA]</scope>
    <source>
        <strain evidence="2 3">DSM 15827</strain>
    </source>
</reference>
<dbReference type="EMBL" id="FOGF01000035">
    <property type="protein sequence ID" value="SER31127.1"/>
    <property type="molecule type" value="Genomic_DNA"/>
</dbReference>
<dbReference type="STRING" id="137733.SAMN05421767_1355"/>
<dbReference type="Proteomes" id="UP000198556">
    <property type="component" value="Unassembled WGS sequence"/>
</dbReference>
<sequence>MIKRLISANVSDIMKMSAIELKQSIKSSAGRVILAENVCSITPQIPDITNSEIAAASGADMILLNVIDLFDPHVSGLTDDESKDFVNVLHKLTGKVIGVNLEPVDESASMLENQLTISKGRHATVETFKRANELGLDFICLTGNPGVGVTNKQILEAIKNAKKHFNGLIIAGKMHGAGVDEKVISEKAIQEFIDAGTDIILVPAVGTVPGVRYEDLNTAVDLAHKQDVLVMSAIGTSQETSDIEVIKRFAIDSKIAGVDIQHIGDAGPGGLANVENIYNLSVAVRGKKHTLSRICRSINR</sequence>
<name>A0A1H9N5T0_9LACT</name>
<organism evidence="2 3">
    <name type="scientific">Granulicatella balaenopterae</name>
    <dbReference type="NCBI Taxonomy" id="137733"/>
    <lineage>
        <taxon>Bacteria</taxon>
        <taxon>Bacillati</taxon>
        <taxon>Bacillota</taxon>
        <taxon>Bacilli</taxon>
        <taxon>Lactobacillales</taxon>
        <taxon>Carnobacteriaceae</taxon>
        <taxon>Granulicatella</taxon>
    </lineage>
</organism>
<dbReference type="OrthoDB" id="5581965at2"/>
<dbReference type="InterPro" id="IPR057238">
    <property type="entry name" value="DUF7916"/>
</dbReference>
<dbReference type="SUPFAM" id="SSF51412">
    <property type="entry name" value="Inosine monophosphate dehydrogenase (IMPDH)"/>
    <property type="match status" value="1"/>
</dbReference>
<dbReference type="AlphaFoldDB" id="A0A1H9N5T0"/>
<keyword evidence="3" id="KW-1185">Reference proteome</keyword>
<dbReference type="Pfam" id="PF25509">
    <property type="entry name" value="DUF7916"/>
    <property type="match status" value="1"/>
</dbReference>
<feature type="domain" description="DUF7916" evidence="1">
    <location>
        <begin position="6"/>
        <end position="300"/>
    </location>
</feature>
<gene>
    <name evidence="2" type="ORF">SAMN05421767_1355</name>
</gene>
<evidence type="ECO:0000259" key="1">
    <source>
        <dbReference type="Pfam" id="PF25509"/>
    </source>
</evidence>
<dbReference type="RefSeq" id="WP_089747395.1">
    <property type="nucleotide sequence ID" value="NZ_FOGF01000035.1"/>
</dbReference>
<evidence type="ECO:0000313" key="2">
    <source>
        <dbReference type="EMBL" id="SER31127.1"/>
    </source>
</evidence>
<proteinExistence type="predicted"/>
<accession>A0A1H9N5T0</accession>